<accession>A0A0G4FDX8</accession>
<dbReference type="PANTHER" id="PTHR38451">
    <property type="entry name" value="TRNA (ADENINE(22)-N(1))-METHYLTRANSFERASE"/>
    <property type="match status" value="1"/>
</dbReference>
<dbReference type="VEuPathDB" id="CryptoDB:Vbra_9058"/>
<feature type="chain" id="PRO_5005188674" description="Methyltransferase domain-containing protein" evidence="2">
    <location>
        <begin position="17"/>
        <end position="336"/>
    </location>
</feature>
<dbReference type="EMBL" id="CDMY01000415">
    <property type="protein sequence ID" value="CEM11380.1"/>
    <property type="molecule type" value="Genomic_DNA"/>
</dbReference>
<dbReference type="AlphaFoldDB" id="A0A0G4FDX8"/>
<evidence type="ECO:0000313" key="4">
    <source>
        <dbReference type="Proteomes" id="UP000041254"/>
    </source>
</evidence>
<dbReference type="PANTHER" id="PTHR38451:SF1">
    <property type="entry name" value="TRNA (ADENINE(22)-N(1))-METHYLTRANSFERASE"/>
    <property type="match status" value="1"/>
</dbReference>
<feature type="signal peptide" evidence="2">
    <location>
        <begin position="1"/>
        <end position="16"/>
    </location>
</feature>
<reference evidence="3 4" key="1">
    <citation type="submission" date="2014-11" db="EMBL/GenBank/DDBJ databases">
        <authorList>
            <person name="Zhu J."/>
            <person name="Qi W."/>
            <person name="Song R."/>
        </authorList>
    </citation>
    <scope>NUCLEOTIDE SEQUENCE [LARGE SCALE GENOMIC DNA]</scope>
</reference>
<dbReference type="Proteomes" id="UP000041254">
    <property type="component" value="Unassembled WGS sequence"/>
</dbReference>
<dbReference type="InterPro" id="IPR029063">
    <property type="entry name" value="SAM-dependent_MTases_sf"/>
</dbReference>
<keyword evidence="4" id="KW-1185">Reference proteome</keyword>
<proteinExistence type="predicted"/>
<organism evidence="3 4">
    <name type="scientific">Vitrella brassicaformis (strain CCMP3155)</name>
    <dbReference type="NCBI Taxonomy" id="1169540"/>
    <lineage>
        <taxon>Eukaryota</taxon>
        <taxon>Sar</taxon>
        <taxon>Alveolata</taxon>
        <taxon>Colpodellida</taxon>
        <taxon>Vitrellaceae</taxon>
        <taxon>Vitrella</taxon>
    </lineage>
</organism>
<evidence type="ECO:0008006" key="5">
    <source>
        <dbReference type="Google" id="ProtNLM"/>
    </source>
</evidence>
<gene>
    <name evidence="3" type="ORF">Vbra_9058</name>
</gene>
<sequence>MMLLVLVLLFRFGGRQLPSPTTATLRGPPRGRYRTSAFSRRPMPVDVATPGLKAASRGGLDAGSSAEAPPLSLQEQRLKRFITLAELIPPGSPAADIGCDHGLLAAHLVHSGRCPNAIAIDRSSSSCEAARSTVERFALSHAVDVRQGDGLTALSAGEVDTVCVAGMGVGGILDILKGPPQADSDPLSREDSLLRSLRIRTLVVQPQTPRLGSLYALRRWLQVHQWPINEERLVVIGKRLYVTIKAVATQPRAVDRDAVLSADIERELLLGRAQWESDRDNDGIRHRYHRYLVNQRTVLARQVADPRWQSEQKQRWMAILDDAIRSPTMSPSMPLD</sequence>
<dbReference type="OrthoDB" id="46940at2759"/>
<dbReference type="InParanoid" id="A0A0G4FDX8"/>
<evidence type="ECO:0000256" key="2">
    <source>
        <dbReference type="SAM" id="SignalP"/>
    </source>
</evidence>
<protein>
    <recommendedName>
        <fullName evidence="5">Methyltransferase domain-containing protein</fullName>
    </recommendedName>
</protein>
<evidence type="ECO:0000313" key="3">
    <source>
        <dbReference type="EMBL" id="CEM11380.1"/>
    </source>
</evidence>
<feature type="region of interest" description="Disordered" evidence="1">
    <location>
        <begin position="48"/>
        <end position="69"/>
    </location>
</feature>
<dbReference type="Gene3D" id="3.40.50.150">
    <property type="entry name" value="Vaccinia Virus protein VP39"/>
    <property type="match status" value="1"/>
</dbReference>
<name>A0A0G4FDX8_VITBC</name>
<evidence type="ECO:0000256" key="1">
    <source>
        <dbReference type="SAM" id="MobiDB-lite"/>
    </source>
</evidence>
<dbReference type="SUPFAM" id="SSF53335">
    <property type="entry name" value="S-adenosyl-L-methionine-dependent methyltransferases"/>
    <property type="match status" value="1"/>
</dbReference>
<keyword evidence="2" id="KW-0732">Signal</keyword>
<dbReference type="Pfam" id="PF12847">
    <property type="entry name" value="Methyltransf_18"/>
    <property type="match status" value="1"/>
</dbReference>